<evidence type="ECO:0000256" key="6">
    <source>
        <dbReference type="ARBA" id="ARBA00023033"/>
    </source>
</evidence>
<dbReference type="PROSITE" id="PS00086">
    <property type="entry name" value="CYTOCHROME_P450"/>
    <property type="match status" value="1"/>
</dbReference>
<dbReference type="OrthoDB" id="9764248at2"/>
<keyword evidence="2 7" id="KW-0349">Heme</keyword>
<reference evidence="9 10" key="1">
    <citation type="submission" date="2019-05" db="EMBL/GenBank/DDBJ databases">
        <title>Dyadobacter AR-3-8 sp. nov., isolated from arctic soil.</title>
        <authorList>
            <person name="Chaudhary D.K."/>
        </authorList>
    </citation>
    <scope>NUCLEOTIDE SEQUENCE [LARGE SCALE GENOMIC DNA]</scope>
    <source>
        <strain evidence="9 10">AR-3-8</strain>
    </source>
</reference>
<protein>
    <submittedName>
        <fullName evidence="9">Cytochrome P450</fullName>
    </submittedName>
</protein>
<feature type="binding site" description="axial binding residue" evidence="7">
    <location>
        <position position="387"/>
    </location>
    <ligand>
        <name>heme</name>
        <dbReference type="ChEBI" id="CHEBI:30413"/>
    </ligand>
    <ligandPart>
        <name>Fe</name>
        <dbReference type="ChEBI" id="CHEBI:18248"/>
    </ligandPart>
</feature>
<dbReference type="Proteomes" id="UP000304900">
    <property type="component" value="Unassembled WGS sequence"/>
</dbReference>
<keyword evidence="3 7" id="KW-0479">Metal-binding</keyword>
<dbReference type="PANTHER" id="PTHR24291:SF50">
    <property type="entry name" value="BIFUNCTIONAL ALBAFLAVENONE MONOOXYGENASE_TERPENE SYNTHASE"/>
    <property type="match status" value="1"/>
</dbReference>
<dbReference type="PANTHER" id="PTHR24291">
    <property type="entry name" value="CYTOCHROME P450 FAMILY 4"/>
    <property type="match status" value="1"/>
</dbReference>
<evidence type="ECO:0000256" key="3">
    <source>
        <dbReference type="ARBA" id="ARBA00022723"/>
    </source>
</evidence>
<dbReference type="GO" id="GO:0016705">
    <property type="term" value="F:oxidoreductase activity, acting on paired donors, with incorporation or reduction of molecular oxygen"/>
    <property type="evidence" value="ECO:0007669"/>
    <property type="project" value="InterPro"/>
</dbReference>
<evidence type="ECO:0000313" key="9">
    <source>
        <dbReference type="EMBL" id="TKT89608.1"/>
    </source>
</evidence>
<keyword evidence="4 8" id="KW-0560">Oxidoreductase</keyword>
<dbReference type="Pfam" id="PF00067">
    <property type="entry name" value="p450"/>
    <property type="match status" value="1"/>
</dbReference>
<dbReference type="GO" id="GO:0005506">
    <property type="term" value="F:iron ion binding"/>
    <property type="evidence" value="ECO:0007669"/>
    <property type="project" value="InterPro"/>
</dbReference>
<evidence type="ECO:0000256" key="1">
    <source>
        <dbReference type="ARBA" id="ARBA00010617"/>
    </source>
</evidence>
<dbReference type="InterPro" id="IPR017972">
    <property type="entry name" value="Cyt_P450_CS"/>
</dbReference>
<keyword evidence="10" id="KW-1185">Reference proteome</keyword>
<comment type="cofactor">
    <cofactor evidence="7">
        <name>heme</name>
        <dbReference type="ChEBI" id="CHEBI:30413"/>
    </cofactor>
</comment>
<comment type="caution">
    <text evidence="9">The sequence shown here is derived from an EMBL/GenBank/DDBJ whole genome shotgun (WGS) entry which is preliminary data.</text>
</comment>
<sequence length="439" mass="51247">MYNIPRGYSFLQTIMKSSSLLKNPVKHISDSMDTYSGTYSITIRKNRIIILTQNPDFINYVLKENHRNYNKSEPGRGRAINYFGNGLLFSDGEYWLKQRRLIQPAFHKENLQGLYSLIEQSINESLIDFPIGKNIDIYPIINSISFKILLKSLFDLNISHSEIEEIIEIFMGMQDFLLKDVNQPLRKIFYPITGSLNKQRASVKRLRNILKKIVSERKFSDNESKDILNLLINSRYEDTGESMSIEQIVDEIITLFFAGHETTANTISWLLYLLSVNKNVEEKLSESLANNTIFESIKNEYLIATLHEAMRLYPAVWWTKRVAIEDDIFDEISYPKNTMIIPFFFGLHTDKAYWHDNFKFIPDRFIRDKNITRSKNYFPFGSGPRMCIGNNFAIAEMSFFLFSFLKNFSITSSGQNPKMKPLITFRPDKIILNIERINV</sequence>
<dbReference type="GO" id="GO:0020037">
    <property type="term" value="F:heme binding"/>
    <property type="evidence" value="ECO:0007669"/>
    <property type="project" value="InterPro"/>
</dbReference>
<evidence type="ECO:0000256" key="7">
    <source>
        <dbReference type="PIRSR" id="PIRSR602401-1"/>
    </source>
</evidence>
<dbReference type="GO" id="GO:0004497">
    <property type="term" value="F:monooxygenase activity"/>
    <property type="evidence" value="ECO:0007669"/>
    <property type="project" value="UniProtKB-KW"/>
</dbReference>
<dbReference type="RefSeq" id="WP_137342252.1">
    <property type="nucleotide sequence ID" value="NZ_BSQH01000009.1"/>
</dbReference>
<dbReference type="InterPro" id="IPR001128">
    <property type="entry name" value="Cyt_P450"/>
</dbReference>
<evidence type="ECO:0000256" key="8">
    <source>
        <dbReference type="RuleBase" id="RU000461"/>
    </source>
</evidence>
<dbReference type="InterPro" id="IPR050196">
    <property type="entry name" value="Cytochrome_P450_Monoox"/>
</dbReference>
<name>A0A4U6D1D4_9BACT</name>
<dbReference type="SUPFAM" id="SSF48264">
    <property type="entry name" value="Cytochrome P450"/>
    <property type="match status" value="1"/>
</dbReference>
<dbReference type="PRINTS" id="PR00385">
    <property type="entry name" value="P450"/>
</dbReference>
<evidence type="ECO:0000256" key="4">
    <source>
        <dbReference type="ARBA" id="ARBA00023002"/>
    </source>
</evidence>
<evidence type="ECO:0000256" key="2">
    <source>
        <dbReference type="ARBA" id="ARBA00022617"/>
    </source>
</evidence>
<accession>A0A4U6D1D4</accession>
<comment type="similarity">
    <text evidence="1 8">Belongs to the cytochrome P450 family.</text>
</comment>
<evidence type="ECO:0000313" key="10">
    <source>
        <dbReference type="Proteomes" id="UP000304900"/>
    </source>
</evidence>
<dbReference type="EMBL" id="SZVO01000011">
    <property type="protein sequence ID" value="TKT89608.1"/>
    <property type="molecule type" value="Genomic_DNA"/>
</dbReference>
<evidence type="ECO:0000256" key="5">
    <source>
        <dbReference type="ARBA" id="ARBA00023004"/>
    </source>
</evidence>
<dbReference type="InterPro" id="IPR002401">
    <property type="entry name" value="Cyt_P450_E_grp-I"/>
</dbReference>
<organism evidence="9 10">
    <name type="scientific">Dyadobacter frigoris</name>
    <dbReference type="NCBI Taxonomy" id="2576211"/>
    <lineage>
        <taxon>Bacteria</taxon>
        <taxon>Pseudomonadati</taxon>
        <taxon>Bacteroidota</taxon>
        <taxon>Cytophagia</taxon>
        <taxon>Cytophagales</taxon>
        <taxon>Spirosomataceae</taxon>
        <taxon>Dyadobacter</taxon>
    </lineage>
</organism>
<dbReference type="Gene3D" id="1.10.630.10">
    <property type="entry name" value="Cytochrome P450"/>
    <property type="match status" value="1"/>
</dbReference>
<keyword evidence="5 7" id="KW-0408">Iron</keyword>
<dbReference type="PRINTS" id="PR00463">
    <property type="entry name" value="EP450I"/>
</dbReference>
<gene>
    <name evidence="9" type="ORF">FDK13_22375</name>
</gene>
<dbReference type="InterPro" id="IPR036396">
    <property type="entry name" value="Cyt_P450_sf"/>
</dbReference>
<proteinExistence type="inferred from homology"/>
<dbReference type="AlphaFoldDB" id="A0A4U6D1D4"/>
<keyword evidence="6 8" id="KW-0503">Monooxygenase</keyword>